<evidence type="ECO:0000256" key="2">
    <source>
        <dbReference type="ARBA" id="ARBA00022801"/>
    </source>
</evidence>
<evidence type="ECO:0000313" key="3">
    <source>
        <dbReference type="EMBL" id="MBA4495285.1"/>
    </source>
</evidence>
<keyword evidence="2" id="KW-0378">Hydrolase</keyword>
<evidence type="ECO:0000256" key="1">
    <source>
        <dbReference type="ARBA" id="ARBA00005953"/>
    </source>
</evidence>
<proteinExistence type="inferred from homology"/>
<dbReference type="Gene3D" id="3.10.129.10">
    <property type="entry name" value="Hotdog Thioesterase"/>
    <property type="match status" value="1"/>
</dbReference>
<dbReference type="PIRSF" id="PIRSF003230">
    <property type="entry name" value="YbgC"/>
    <property type="match status" value="1"/>
</dbReference>
<organism evidence="3 4">
    <name type="scientific">Paenactinomyces guangxiensis</name>
    <dbReference type="NCBI Taxonomy" id="1490290"/>
    <lineage>
        <taxon>Bacteria</taxon>
        <taxon>Bacillati</taxon>
        <taxon>Bacillota</taxon>
        <taxon>Bacilli</taxon>
        <taxon>Bacillales</taxon>
        <taxon>Thermoactinomycetaceae</taxon>
        <taxon>Paenactinomyces</taxon>
    </lineage>
</organism>
<dbReference type="SUPFAM" id="SSF54637">
    <property type="entry name" value="Thioesterase/thiol ester dehydrase-isomerase"/>
    <property type="match status" value="1"/>
</dbReference>
<name>A0A7W1WSK7_9BACL</name>
<dbReference type="AlphaFoldDB" id="A0A7W1WSK7"/>
<comment type="similarity">
    <text evidence="1">Belongs to the 4-hydroxybenzoyl-CoA thioesterase family.</text>
</comment>
<dbReference type="Pfam" id="PF13279">
    <property type="entry name" value="4HBT_2"/>
    <property type="match status" value="1"/>
</dbReference>
<dbReference type="NCBIfam" id="TIGR00051">
    <property type="entry name" value="YbgC/FadM family acyl-CoA thioesterase"/>
    <property type="match status" value="1"/>
</dbReference>
<dbReference type="InterPro" id="IPR050563">
    <property type="entry name" value="4-hydroxybenzoyl-CoA_TE"/>
</dbReference>
<evidence type="ECO:0000313" key="4">
    <source>
        <dbReference type="Proteomes" id="UP000535491"/>
    </source>
</evidence>
<comment type="caution">
    <text evidence="3">The sequence shown here is derived from an EMBL/GenBank/DDBJ whole genome shotgun (WGS) entry which is preliminary data.</text>
</comment>
<dbReference type="PROSITE" id="PS01328">
    <property type="entry name" value="4HBCOA_THIOESTERASE"/>
    <property type="match status" value="1"/>
</dbReference>
<dbReference type="InterPro" id="IPR029069">
    <property type="entry name" value="HotDog_dom_sf"/>
</dbReference>
<reference evidence="3 4" key="1">
    <citation type="submission" date="2020-07" db="EMBL/GenBank/DDBJ databases">
        <authorList>
            <person name="Feng H."/>
        </authorList>
    </citation>
    <scope>NUCLEOTIDE SEQUENCE [LARGE SCALE GENOMIC DNA]</scope>
    <source>
        <strain evidence="4">s-10</strain>
    </source>
</reference>
<gene>
    <name evidence="3" type="ORF">H1191_13310</name>
</gene>
<dbReference type="GO" id="GO:0047617">
    <property type="term" value="F:fatty acyl-CoA hydrolase activity"/>
    <property type="evidence" value="ECO:0007669"/>
    <property type="project" value="TreeGrafter"/>
</dbReference>
<sequence length="156" mass="18308">MMTTTNHTNYTTETHLRVRYQETDQMGVVYHTNYLVWFEVGRSDFIREQGYSYQELEEKGILLPVVEINCKYLSPARYDQEVVVTTRLADFSGGKIIFEYEARKKEDNQLLVTGVTKHLWVNKEMKWVNIKRLFPDLFAKLNAVCTKKEAETHCSG</sequence>
<dbReference type="InterPro" id="IPR006684">
    <property type="entry name" value="YbgC/YbaW"/>
</dbReference>
<dbReference type="Proteomes" id="UP000535491">
    <property type="component" value="Unassembled WGS sequence"/>
</dbReference>
<dbReference type="InterPro" id="IPR008272">
    <property type="entry name" value="HB-CoA_thioesterase_AS"/>
</dbReference>
<dbReference type="PANTHER" id="PTHR31793">
    <property type="entry name" value="4-HYDROXYBENZOYL-COA THIOESTERASE FAMILY MEMBER"/>
    <property type="match status" value="1"/>
</dbReference>
<dbReference type="PANTHER" id="PTHR31793:SF27">
    <property type="entry name" value="NOVEL THIOESTERASE SUPERFAMILY DOMAIN AND SAPOSIN A-TYPE DOMAIN CONTAINING PROTEIN (0610012H03RIK)"/>
    <property type="match status" value="1"/>
</dbReference>
<keyword evidence="4" id="KW-1185">Reference proteome</keyword>
<dbReference type="EMBL" id="JACEIQ010000013">
    <property type="protein sequence ID" value="MBA4495285.1"/>
    <property type="molecule type" value="Genomic_DNA"/>
</dbReference>
<protein>
    <submittedName>
        <fullName evidence="3">Acyl-CoA thioesterase</fullName>
    </submittedName>
</protein>
<dbReference type="CDD" id="cd00586">
    <property type="entry name" value="4HBT"/>
    <property type="match status" value="1"/>
</dbReference>
<accession>A0A7W1WSK7</accession>